<evidence type="ECO:0000313" key="3">
    <source>
        <dbReference type="Proteomes" id="UP000014227"/>
    </source>
</evidence>
<evidence type="ECO:0000313" key="2">
    <source>
        <dbReference type="EMBL" id="CCW34318.1"/>
    </source>
</evidence>
<name>S0EX09_CHTCT</name>
<dbReference type="RefSeq" id="WP_016481880.1">
    <property type="nucleotide sequence ID" value="NC_021487.1"/>
</dbReference>
<proteinExistence type="predicted"/>
<dbReference type="KEGG" id="ccz:CCALI_00484"/>
<dbReference type="NCBIfam" id="TIGR02532">
    <property type="entry name" value="IV_pilin_GFxxxE"/>
    <property type="match status" value="1"/>
</dbReference>
<dbReference type="Pfam" id="PF07963">
    <property type="entry name" value="N_methyl"/>
    <property type="match status" value="1"/>
</dbReference>
<evidence type="ECO:0000259" key="1">
    <source>
        <dbReference type="Pfam" id="PF07596"/>
    </source>
</evidence>
<dbReference type="EMBL" id="HF951689">
    <property type="protein sequence ID" value="CCW34318.1"/>
    <property type="molecule type" value="Genomic_DNA"/>
</dbReference>
<dbReference type="STRING" id="454171.CP488_00670"/>
<protein>
    <submittedName>
        <fullName evidence="2">Prepilin-type N-terminal cleavage/methylation domain</fullName>
    </submittedName>
</protein>
<dbReference type="eggNOG" id="COG2165">
    <property type="taxonomic scope" value="Bacteria"/>
</dbReference>
<sequence length="266" mass="29760">MKTKKAFTLIELLVVIAIIAILAAILFPVFAQAREKARSISCLSNLKQIGLATMMYVQDYDETFFQLPWHQNPGDTGCPPNPNAPCPTVWWSDLLMPYIKNQQLFSCPSNSDTLFSTWGYTPPNYRVTYGLSDFIFDENNDQGGPYTLARLQSPADLAIISDDRYGWNWHTCQPNGTGGYAFYWDWSDPLSIWAGYGDFKGNSRNPRHFNGQNFAYADGHAKFGVLSVPAPDAGQGFANGLYYGAFRSAKVYDQNYSDKGCSQPTN</sequence>
<dbReference type="InterPro" id="IPR045584">
    <property type="entry name" value="Pilin-like"/>
</dbReference>
<dbReference type="PATRIC" id="fig|1303518.3.peg.491"/>
<dbReference type="Proteomes" id="UP000014227">
    <property type="component" value="Chromosome I"/>
</dbReference>
<dbReference type="PANTHER" id="PTHR30093">
    <property type="entry name" value="GENERAL SECRETION PATHWAY PROTEIN G"/>
    <property type="match status" value="1"/>
</dbReference>
<dbReference type="HOGENOM" id="CLU_041661_1_1_0"/>
<dbReference type="InterPro" id="IPR011453">
    <property type="entry name" value="DUF1559"/>
</dbReference>
<accession>S0EX09</accession>
<dbReference type="PANTHER" id="PTHR30093:SF2">
    <property type="entry name" value="TYPE II SECRETION SYSTEM PROTEIN H"/>
    <property type="match status" value="1"/>
</dbReference>
<dbReference type="InterPro" id="IPR012902">
    <property type="entry name" value="N_methyl_site"/>
</dbReference>
<organism evidence="2 3">
    <name type="scientific">Chthonomonas calidirosea (strain DSM 23976 / ICMP 18418 / T49)</name>
    <dbReference type="NCBI Taxonomy" id="1303518"/>
    <lineage>
        <taxon>Bacteria</taxon>
        <taxon>Bacillati</taxon>
        <taxon>Armatimonadota</taxon>
        <taxon>Chthonomonadia</taxon>
        <taxon>Chthonomonadales</taxon>
        <taxon>Chthonomonadaceae</taxon>
        <taxon>Chthonomonas</taxon>
    </lineage>
</organism>
<feature type="domain" description="DUF1559" evidence="1">
    <location>
        <begin position="32"/>
        <end position="113"/>
    </location>
</feature>
<dbReference type="InParanoid" id="S0EX09"/>
<dbReference type="AlphaFoldDB" id="S0EX09"/>
<keyword evidence="3" id="KW-1185">Reference proteome</keyword>
<dbReference type="SUPFAM" id="SSF54523">
    <property type="entry name" value="Pili subunits"/>
    <property type="match status" value="1"/>
</dbReference>
<dbReference type="Pfam" id="PF07596">
    <property type="entry name" value="SBP_bac_10"/>
    <property type="match status" value="1"/>
</dbReference>
<dbReference type="Gene3D" id="3.30.700.10">
    <property type="entry name" value="Glycoprotein, Type 4 Pilin"/>
    <property type="match status" value="1"/>
</dbReference>
<gene>
    <name evidence="2" type="ORF">CCALI_00484</name>
</gene>
<reference evidence="3" key="1">
    <citation type="submission" date="2013-03" db="EMBL/GenBank/DDBJ databases">
        <title>Genome sequence of Chthonomonas calidirosea, the first sequenced genome from the Armatimonadetes phylum (formally candidate division OP10).</title>
        <authorList>
            <person name="Lee K.C.Y."/>
            <person name="Morgan X.C."/>
            <person name="Dunfield P.F."/>
            <person name="Tamas I."/>
            <person name="Houghton K.M."/>
            <person name="Vyssotski M."/>
            <person name="Ryan J.L.J."/>
            <person name="Lagutin K."/>
            <person name="McDonald I.R."/>
            <person name="Stott M.B."/>
        </authorList>
    </citation>
    <scope>NUCLEOTIDE SEQUENCE [LARGE SCALE GENOMIC DNA]</scope>
    <source>
        <strain evidence="3">DSM 23976 / ICMP 18418 / T49</strain>
    </source>
</reference>